<keyword evidence="4 5" id="KW-0687">Ribonucleoprotein</keyword>
<dbReference type="Gene3D" id="2.170.120.20">
    <property type="entry name" value="Ribosomal protein L25, beta domain"/>
    <property type="match status" value="1"/>
</dbReference>
<dbReference type="InterPro" id="IPR037121">
    <property type="entry name" value="Ribosomal_bL25_C"/>
</dbReference>
<dbReference type="CDD" id="cd00495">
    <property type="entry name" value="Ribosomal_L25_TL5_CTC"/>
    <property type="match status" value="1"/>
</dbReference>
<dbReference type="HAMAP" id="MF_01334">
    <property type="entry name" value="Ribosomal_bL25_CTC"/>
    <property type="match status" value="1"/>
</dbReference>
<evidence type="ECO:0000259" key="7">
    <source>
        <dbReference type="Pfam" id="PF14693"/>
    </source>
</evidence>
<reference evidence="8" key="1">
    <citation type="submission" date="2023-11" db="EMBL/GenBank/DDBJ databases">
        <title>Scrofimicrobium hongkongense sp. nov., isolated from a patient with peritonitis.</title>
        <authorList>
            <person name="Lao H.Y."/>
            <person name="Wong A.Y.P."/>
            <person name="Ng T.L."/>
            <person name="Wong R.Y.L."/>
            <person name="Yau M.C.Y."/>
            <person name="Lam J.Y.W."/>
            <person name="Siu G.K.H."/>
        </authorList>
    </citation>
    <scope>NUCLEOTIDE SEQUENCE</scope>
    <source>
        <strain evidence="8">R131</strain>
    </source>
</reference>
<gene>
    <name evidence="5" type="primary">rplY</name>
    <name evidence="5" type="synonym">ctc</name>
    <name evidence="8" type="ORF">SAC06_03375</name>
</gene>
<dbReference type="NCBIfam" id="TIGR00731">
    <property type="entry name" value="bL25_bact_ctc"/>
    <property type="match status" value="1"/>
</dbReference>
<feature type="domain" description="Large ribosomal subunit protein bL25 L25" evidence="6">
    <location>
        <begin position="10"/>
        <end position="93"/>
    </location>
</feature>
<dbReference type="Pfam" id="PF01386">
    <property type="entry name" value="Ribosomal_L25p"/>
    <property type="match status" value="1"/>
</dbReference>
<keyword evidence="1 5" id="KW-0699">rRNA-binding</keyword>
<dbReference type="InterPro" id="IPR020057">
    <property type="entry name" value="Ribosomal_bL25_b-dom"/>
</dbReference>
<sequence length="195" mass="21076">MAEQTNVLLAQLRTETGKGAARRSRRAGLVPAVMYGHGIDPVHLDLPGHEAFLIVKDNANAVVTVKYDGKQQLVLVKNVQVHPVRRNILHIDLLAVRADEKVQVEVPLVLTGESAPGTQHQQEEFFLLISAPATDIPEHIEVSLDGLEEGAIVRVEDLKLPADVIAETPADRDVVSILALAAEAEEEAATEEAAE</sequence>
<evidence type="ECO:0000256" key="5">
    <source>
        <dbReference type="HAMAP-Rule" id="MF_01334"/>
    </source>
</evidence>
<accession>A0AAU7V9U9</accession>
<feature type="domain" description="Large ribosomal subunit protein bL25 beta" evidence="7">
    <location>
        <begin position="101"/>
        <end position="179"/>
    </location>
</feature>
<organism evidence="8">
    <name type="scientific">Scrofimicrobium appendicitidis</name>
    <dbReference type="NCBI Taxonomy" id="3079930"/>
    <lineage>
        <taxon>Bacteria</taxon>
        <taxon>Bacillati</taxon>
        <taxon>Actinomycetota</taxon>
        <taxon>Actinomycetes</taxon>
        <taxon>Actinomycetales</taxon>
        <taxon>Actinomycetaceae</taxon>
        <taxon>Scrofimicrobium</taxon>
    </lineage>
</organism>
<evidence type="ECO:0000313" key="8">
    <source>
        <dbReference type="EMBL" id="XBW08613.1"/>
    </source>
</evidence>
<keyword evidence="3 5" id="KW-0689">Ribosomal protein</keyword>
<dbReference type="GO" id="GO:0006412">
    <property type="term" value="P:translation"/>
    <property type="evidence" value="ECO:0007669"/>
    <property type="project" value="UniProtKB-UniRule"/>
</dbReference>
<evidence type="ECO:0000256" key="2">
    <source>
        <dbReference type="ARBA" id="ARBA00022884"/>
    </source>
</evidence>
<dbReference type="GO" id="GO:0022625">
    <property type="term" value="C:cytosolic large ribosomal subunit"/>
    <property type="evidence" value="ECO:0007669"/>
    <property type="project" value="TreeGrafter"/>
</dbReference>
<comment type="subunit">
    <text evidence="5">Part of the 50S ribosomal subunit; part of the 5S rRNA/L5/L18/L25 subcomplex. Contacts the 5S rRNA. Binds to the 5S rRNA independently of L5 and L18.</text>
</comment>
<dbReference type="Gene3D" id="2.40.240.10">
    <property type="entry name" value="Ribosomal Protein L25, Chain P"/>
    <property type="match status" value="1"/>
</dbReference>
<dbReference type="RefSeq" id="WP_350258813.1">
    <property type="nucleotide sequence ID" value="NZ_CP138335.1"/>
</dbReference>
<dbReference type="PANTHER" id="PTHR33284:SF1">
    <property type="entry name" value="RIBOSOMAL PROTEIN L25_GLN-TRNA SYNTHETASE, ANTI-CODON-BINDING DOMAIN-CONTAINING PROTEIN"/>
    <property type="match status" value="1"/>
</dbReference>
<comment type="similarity">
    <text evidence="5">Belongs to the bacterial ribosomal protein bL25 family. CTC subfamily.</text>
</comment>
<dbReference type="EMBL" id="CP138335">
    <property type="protein sequence ID" value="XBW08613.1"/>
    <property type="molecule type" value="Genomic_DNA"/>
</dbReference>
<name>A0AAU7V9U9_9ACTO</name>
<dbReference type="InterPro" id="IPR001021">
    <property type="entry name" value="Ribosomal_bL25_long"/>
</dbReference>
<dbReference type="InterPro" id="IPR020930">
    <property type="entry name" value="Ribosomal_uL5_bac-type"/>
</dbReference>
<dbReference type="GO" id="GO:0008097">
    <property type="term" value="F:5S rRNA binding"/>
    <property type="evidence" value="ECO:0007669"/>
    <property type="project" value="InterPro"/>
</dbReference>
<dbReference type="GO" id="GO:0003735">
    <property type="term" value="F:structural constituent of ribosome"/>
    <property type="evidence" value="ECO:0007669"/>
    <property type="project" value="InterPro"/>
</dbReference>
<dbReference type="NCBIfam" id="NF004131">
    <property type="entry name" value="PRK05618.2-1"/>
    <property type="match status" value="1"/>
</dbReference>
<evidence type="ECO:0000256" key="1">
    <source>
        <dbReference type="ARBA" id="ARBA00022730"/>
    </source>
</evidence>
<keyword evidence="2 5" id="KW-0694">RNA-binding</keyword>
<evidence type="ECO:0000259" key="6">
    <source>
        <dbReference type="Pfam" id="PF01386"/>
    </source>
</evidence>
<proteinExistence type="inferred from homology"/>
<dbReference type="KEGG" id="sapp:SAC06_03375"/>
<dbReference type="SUPFAM" id="SSF50715">
    <property type="entry name" value="Ribosomal protein L25-like"/>
    <property type="match status" value="1"/>
</dbReference>
<dbReference type="Pfam" id="PF14693">
    <property type="entry name" value="Ribosomal_TL5_C"/>
    <property type="match status" value="1"/>
</dbReference>
<evidence type="ECO:0000256" key="4">
    <source>
        <dbReference type="ARBA" id="ARBA00023274"/>
    </source>
</evidence>
<comment type="function">
    <text evidence="5">This is one of the proteins that binds to the 5S RNA in the ribosome where it forms part of the central protuberance.</text>
</comment>
<dbReference type="NCBIfam" id="NF004612">
    <property type="entry name" value="PRK05943.1"/>
    <property type="match status" value="1"/>
</dbReference>
<protein>
    <recommendedName>
        <fullName evidence="5">Large ribosomal subunit protein bL25</fullName>
    </recommendedName>
    <alternativeName>
        <fullName evidence="5">General stress protein CTC</fullName>
    </alternativeName>
</protein>
<dbReference type="InterPro" id="IPR011035">
    <property type="entry name" value="Ribosomal_bL25/Gln-tRNA_synth"/>
</dbReference>
<dbReference type="PANTHER" id="PTHR33284">
    <property type="entry name" value="RIBOSOMAL PROTEIN L25/GLN-TRNA SYNTHETASE, ANTI-CODON-BINDING DOMAIN-CONTAINING PROTEIN"/>
    <property type="match status" value="1"/>
</dbReference>
<dbReference type="InterPro" id="IPR029751">
    <property type="entry name" value="Ribosomal_L25_dom"/>
</dbReference>
<dbReference type="AlphaFoldDB" id="A0AAU7V9U9"/>
<evidence type="ECO:0000256" key="3">
    <source>
        <dbReference type="ARBA" id="ARBA00022980"/>
    </source>
</evidence>
<dbReference type="InterPro" id="IPR020056">
    <property type="entry name" value="Rbsml_bL25/Gln-tRNA_synth_N"/>
</dbReference>